<reference evidence="1 2" key="1">
    <citation type="submission" date="2020-08" db="EMBL/GenBank/DDBJ databases">
        <title>Genome sequencing of Purple Non-Sulfur Bacteria from various extreme environments.</title>
        <authorList>
            <person name="Mayer M."/>
        </authorList>
    </citation>
    <scope>NUCLEOTIDE SEQUENCE [LARGE SCALE GENOMIC DNA]</scope>
    <source>
        <strain evidence="1 2">JA131</strain>
    </source>
</reference>
<organism evidence="1 2">
    <name type="scientific">Roseospira visakhapatnamensis</name>
    <dbReference type="NCBI Taxonomy" id="390880"/>
    <lineage>
        <taxon>Bacteria</taxon>
        <taxon>Pseudomonadati</taxon>
        <taxon>Pseudomonadota</taxon>
        <taxon>Alphaproteobacteria</taxon>
        <taxon>Rhodospirillales</taxon>
        <taxon>Rhodospirillaceae</taxon>
        <taxon>Roseospira</taxon>
    </lineage>
</organism>
<accession>A0A7W6W873</accession>
<keyword evidence="2" id="KW-1185">Reference proteome</keyword>
<dbReference type="Pfam" id="PF06258">
    <property type="entry name" value="Mito_fiss_Elm1"/>
    <property type="match status" value="1"/>
</dbReference>
<name>A0A7W6W873_9PROT</name>
<evidence type="ECO:0008006" key="3">
    <source>
        <dbReference type="Google" id="ProtNLM"/>
    </source>
</evidence>
<proteinExistence type="predicted"/>
<dbReference type="RefSeq" id="WP_184042176.1">
    <property type="nucleotide sequence ID" value="NZ_JACIGK010000001.1"/>
</dbReference>
<dbReference type="InterPro" id="IPR009367">
    <property type="entry name" value="Elm1-like"/>
</dbReference>
<dbReference type="AlphaFoldDB" id="A0A7W6W873"/>
<sequence length="370" mass="38231">MIRSVASAPCSDGADAAHPATVPVVWALVDRLVGSANQARGVATALGLPTAEQPLEYAREWPWDRLARHVVLAPETRARVLASASAPHGPPRLVISCGRRAGAAARWIRGALAAGGGRPPRLLHMQDPRVGHGDFDLIAVPSHDRAVARLRRRSNVLVVLGAPHALTPARLTAEAARWREAVAALPRPWITVLVGGDSGRRRLDAGVAVTLAGQARALAARAGGSLLVTTSRRTRPDAVAAIRAGLAGVPHVLHPWTPDRAANPYLGFLGLADAVVVTGDSISMLTEATTTGRPLYVASPPGWARGPHARYHAALIQAGAARPLRDGTPWSPWSATAVNPAGQIAAAARALLAADGLEGDGEGDGEGGGA</sequence>
<dbReference type="Proteomes" id="UP000554286">
    <property type="component" value="Unassembled WGS sequence"/>
</dbReference>
<evidence type="ECO:0000313" key="2">
    <source>
        <dbReference type="Proteomes" id="UP000554286"/>
    </source>
</evidence>
<dbReference type="PANTHER" id="PTHR33986">
    <property type="entry name" value="OS02G0535700 PROTEIN"/>
    <property type="match status" value="1"/>
</dbReference>
<evidence type="ECO:0000313" key="1">
    <source>
        <dbReference type="EMBL" id="MBB4264544.1"/>
    </source>
</evidence>
<gene>
    <name evidence="1" type="ORF">GGD89_000150</name>
</gene>
<dbReference type="EMBL" id="JACIGK010000001">
    <property type="protein sequence ID" value="MBB4264544.1"/>
    <property type="molecule type" value="Genomic_DNA"/>
</dbReference>
<comment type="caution">
    <text evidence="1">The sequence shown here is derived from an EMBL/GenBank/DDBJ whole genome shotgun (WGS) entry which is preliminary data.</text>
</comment>
<dbReference type="PANTHER" id="PTHR33986:SF15">
    <property type="entry name" value="MITOCHONDRIAL FISSION PROTEIN ELM1"/>
    <property type="match status" value="1"/>
</dbReference>
<protein>
    <recommendedName>
        <fullName evidence="3">Mitochondrial fission protein ELM1</fullName>
    </recommendedName>
</protein>